<evidence type="ECO:0000259" key="2">
    <source>
        <dbReference type="PROSITE" id="PS50175"/>
    </source>
</evidence>
<dbReference type="InterPro" id="IPR001995">
    <property type="entry name" value="Peptidase_A2_cat"/>
</dbReference>
<accession>A0A2M6YU41</accession>
<proteinExistence type="predicted"/>
<gene>
    <name evidence="3" type="ORF">COT02_03145</name>
</gene>
<evidence type="ECO:0000313" key="3">
    <source>
        <dbReference type="EMBL" id="PIU36999.1"/>
    </source>
</evidence>
<keyword evidence="1" id="KW-0378">Hydrolase</keyword>
<dbReference type="GO" id="GO:0004190">
    <property type="term" value="F:aspartic-type endopeptidase activity"/>
    <property type="evidence" value="ECO:0007669"/>
    <property type="project" value="InterPro"/>
</dbReference>
<evidence type="ECO:0000313" key="4">
    <source>
        <dbReference type="Proteomes" id="UP000230184"/>
    </source>
</evidence>
<dbReference type="PROSITE" id="PS50175">
    <property type="entry name" value="ASP_PROT_RETROV"/>
    <property type="match status" value="1"/>
</dbReference>
<name>A0A2M6YU41_9BACT</name>
<dbReference type="EMBL" id="PEWY01000089">
    <property type="protein sequence ID" value="PIU36999.1"/>
    <property type="molecule type" value="Genomic_DNA"/>
</dbReference>
<sequence>MALTFPFEKKPSSIFKEVFRPVVQVFLYSEVKKIWYEIWMIVDTGADYTLLPKYFAERLKIDLKKECRLFKTAGIGGEEKVYLKENLKVKIGNWERVVPVGFLDKENIPPLLGRQGFLETFEVLFSSNHTVNFSVK</sequence>
<dbReference type="SUPFAM" id="SSF50630">
    <property type="entry name" value="Acid proteases"/>
    <property type="match status" value="1"/>
</dbReference>
<dbReference type="Gene3D" id="2.40.70.10">
    <property type="entry name" value="Acid Proteases"/>
    <property type="match status" value="1"/>
</dbReference>
<dbReference type="AlphaFoldDB" id="A0A2M6YU41"/>
<reference evidence="4" key="1">
    <citation type="submission" date="2017-09" db="EMBL/GenBank/DDBJ databases">
        <title>Depth-based differentiation of microbial function through sediment-hosted aquifers and enrichment of novel symbionts in the deep terrestrial subsurface.</title>
        <authorList>
            <person name="Probst A.J."/>
            <person name="Ladd B."/>
            <person name="Jarett J.K."/>
            <person name="Geller-Mcgrath D.E."/>
            <person name="Sieber C.M.K."/>
            <person name="Emerson J.B."/>
            <person name="Anantharaman K."/>
            <person name="Thomas B.C."/>
            <person name="Malmstrom R."/>
            <person name="Stieglmeier M."/>
            <person name="Klingl A."/>
            <person name="Woyke T."/>
            <person name="Ryan C.M."/>
            <person name="Banfield J.F."/>
        </authorList>
    </citation>
    <scope>NUCLEOTIDE SEQUENCE [LARGE SCALE GENOMIC DNA]</scope>
</reference>
<dbReference type="InterPro" id="IPR021109">
    <property type="entry name" value="Peptidase_aspartic_dom_sf"/>
</dbReference>
<dbReference type="Pfam" id="PF13650">
    <property type="entry name" value="Asp_protease_2"/>
    <property type="match status" value="1"/>
</dbReference>
<dbReference type="Proteomes" id="UP000230184">
    <property type="component" value="Unassembled WGS sequence"/>
</dbReference>
<protein>
    <recommendedName>
        <fullName evidence="2">Peptidase A2 domain-containing protein</fullName>
    </recommendedName>
</protein>
<dbReference type="GO" id="GO:0006508">
    <property type="term" value="P:proteolysis"/>
    <property type="evidence" value="ECO:0007669"/>
    <property type="project" value="InterPro"/>
</dbReference>
<evidence type="ECO:0000256" key="1">
    <source>
        <dbReference type="ARBA" id="ARBA00022801"/>
    </source>
</evidence>
<organism evidence="3 4">
    <name type="scientific">Candidatus Roizmanbacteria bacterium CG07_land_8_20_14_0_80_34_15</name>
    <dbReference type="NCBI Taxonomy" id="1974849"/>
    <lineage>
        <taxon>Bacteria</taxon>
        <taxon>Candidatus Roizmaniibacteriota</taxon>
    </lineage>
</organism>
<feature type="domain" description="Peptidase A2" evidence="2">
    <location>
        <begin position="38"/>
        <end position="116"/>
    </location>
</feature>
<comment type="caution">
    <text evidence="3">The sequence shown here is derived from an EMBL/GenBank/DDBJ whole genome shotgun (WGS) entry which is preliminary data.</text>
</comment>